<feature type="compositionally biased region" description="Polar residues" evidence="10">
    <location>
        <begin position="199"/>
        <end position="208"/>
    </location>
</feature>
<feature type="compositionally biased region" description="Low complexity" evidence="10">
    <location>
        <begin position="9"/>
        <end position="18"/>
    </location>
</feature>
<comment type="caution">
    <text evidence="11">The sequence shown here is derived from an EMBL/GenBank/DDBJ whole genome shotgun (WGS) entry which is preliminary data.</text>
</comment>
<dbReference type="Gene3D" id="1.50.40.10">
    <property type="entry name" value="Mitochondrial carrier domain"/>
    <property type="match status" value="1"/>
</dbReference>
<keyword evidence="6" id="KW-1133">Transmembrane helix</keyword>
<feature type="compositionally biased region" description="Low complexity" evidence="10">
    <location>
        <begin position="766"/>
        <end position="793"/>
    </location>
</feature>
<gene>
    <name evidence="11" type="ORF">PaG_01049</name>
</gene>
<keyword evidence="4 9" id="KW-0812">Transmembrane</keyword>
<dbReference type="InterPro" id="IPR050567">
    <property type="entry name" value="Mitochondrial_Carrier"/>
</dbReference>
<dbReference type="GO" id="GO:0031966">
    <property type="term" value="C:mitochondrial membrane"/>
    <property type="evidence" value="ECO:0007669"/>
    <property type="project" value="UniProtKB-SubCell"/>
</dbReference>
<protein>
    <submittedName>
        <fullName evidence="11">Uncharacterized protein</fullName>
    </submittedName>
</protein>
<feature type="repeat" description="Solcar" evidence="9">
    <location>
        <begin position="1590"/>
        <end position="1688"/>
    </location>
</feature>
<feature type="compositionally biased region" description="Polar residues" evidence="10">
    <location>
        <begin position="1039"/>
        <end position="1058"/>
    </location>
</feature>
<dbReference type="EMBL" id="AWNI01000005">
    <property type="protein sequence ID" value="ETS64582.1"/>
    <property type="molecule type" value="Genomic_DNA"/>
</dbReference>
<dbReference type="InterPro" id="IPR018108">
    <property type="entry name" value="MCP_transmembrane"/>
</dbReference>
<sequence length="1694" mass="178041">MRSPDLEGSSTIAAAPSTSPTPTPSSPSLNRTPRWGSIRQRFSSIQSRDSISANADSVDDGMWDKNDTAFLEEVARASPLLLASPDRSDSLAPVLEHDQSRLPIHLSSRTFEDASHSSYSRRSMQPQPSSASSSTPSSAASATSATSTPVVSNEDVSGASPVHGYSKPWPRTMRRMASATVLPDLPEQKRADDLVSFRRPSTASSSPQLLPPIGPSTPLMSDNFATAHGFQSPNGRSTTHSSLRSSPSLSHSIYAGPDMTRSALAEQYPRSPSIHSASSYTAAGFSWKESAIHPEGRARASSSTSDFGDALAPPIVGIDRRTSRSVVGSPLAQASHFFATASRSPDASIRSRSSISTRPTTAPEGSVTRQSSGFSRATEPFPAGQDFGMGDSDDHGTASPRGKRMATASMRGVPGSPTKKSASIASPTAAHATFSSTPVAAESPTVTAPDVRKHTKNKSSLVSGLRRLMGKREREARGAAPPLEISSPQQFADAPSADKVVSRGPNLAPSRFSDASATLRSRALSMDGAPSPGGLNLLGLADDAFGPDNALPRLRTHVEDSPSRSNGQDDNMRASPNLARRSPSLDLLRGFGGLSKVASPVYSAAGQDRSAADPASPRSRTKSIDGLAKPLRDVLTHRPRRESTTRGASRTSVIEHISHEEARRLTGSAGPTILRTKEAVEEHRSTYASFPSEIGLPDRAHFDMHQSGSPAPRSQVLEDATSMADQSASQAATHAPSRPQRPHDRDALMAPPQDTPGQPSNGTGAGNSNRGGVSSSGSSFTSTSSAITDSAGAQRTPFSFQSQAYRPLSRDPRSDSKAMPGSPASGSSLGFHLSGDLAGLGPGAFDSGRGLHRPSSSTGSQYALASARGGLPAQTASSMMPPPSLSSSDTAKRGHASRRSLNSLVGSKPWSSLLGSPHMGGGLALGSSSSHRKRVSTMAISRPMSVSTSAFSTDATDLSPDRLADLTLRPSDFEGARSRLRVDSTLSNFSEPSQWEPPSGPLGVALTPHAATAESSASSHHSHHSHRSHRSFQSHRLAPTSSNSALRQPTLGQASRPTTGEGFSLDHRSSPSLAAISAHLDDPPSLNRSSSLKGLSNVRTTDSSVFVPTLAAAAPISTRPTPRPLSSGSVLAHRKRPSFGLAIEPAAHSAFDSIPSPLLRTRRGSLALPDGSNSGRPFSSSSASAGRTTSDSSSRTSLIQSARASAGTLSSHHTFASDDKLEVETVRDGSPTKLPSDQPSPLRDDSVAELEIAMSAVLLRPPSSSHRHSVSVPMDEGDSPRQHQEESWSRATGATQGPRQPTTSRVFMIHSPNEEASASPSSGRLSQATKDIAFGSIAGMVSKVFEHPFDLVKVRLQTQSADRPPRYAGAFDCFKQTYLQEGIRGLYRGLSMPVLGATLENACLFFTYNQIQSAIRWANGEASMASAAQADAEAPLSMAQLGIAAAGAGSVTSLVLTPIELIKCKMQVQMITREQQAPLASSSSHAAGAATTGAQLQQQRSLYTSAVRSSAGGSQASAQAFKTLDGPLTLLRRTVATDGIRGLWLGQTGTLLRETGGGVAWFLAFEGCSRSLIARKRAQQRRNDITKKDLSSLELVGAGALAGISYNVVLFPADCVKSTMQTEQEMRAASHGAVAGQKWKGTGFFDTFKKIYTTRGVRGLYAGCGVTCLRSAPSSAIIFLMYNKLEKLSDSYGL</sequence>
<feature type="compositionally biased region" description="Polar residues" evidence="10">
    <location>
        <begin position="1289"/>
        <end position="1302"/>
    </location>
</feature>
<comment type="similarity">
    <text evidence="2">Belongs to the mitochondrial carrier (TC 2.A.29) family.</text>
</comment>
<dbReference type="OrthoDB" id="2139348at2759"/>
<evidence type="ECO:0000313" key="11">
    <source>
        <dbReference type="EMBL" id="ETS64582.1"/>
    </source>
</evidence>
<feature type="region of interest" description="Disordered" evidence="10">
    <location>
        <begin position="1163"/>
        <end position="1243"/>
    </location>
</feature>
<feature type="compositionally biased region" description="Polar residues" evidence="10">
    <location>
        <begin position="899"/>
        <end position="908"/>
    </location>
</feature>
<dbReference type="GO" id="GO:1990575">
    <property type="term" value="P:mitochondrial L-ornithine transmembrane transport"/>
    <property type="evidence" value="ECO:0007669"/>
    <property type="project" value="TreeGrafter"/>
</dbReference>
<feature type="region of interest" description="Disordered" evidence="10">
    <location>
        <begin position="1"/>
        <end position="63"/>
    </location>
</feature>
<keyword evidence="8 9" id="KW-0472">Membrane</keyword>
<accession>W3VUS8</accession>
<feature type="repeat" description="Solcar" evidence="9">
    <location>
        <begin position="1436"/>
        <end position="1571"/>
    </location>
</feature>
<feature type="region of interest" description="Disordered" evidence="10">
    <location>
        <begin position="602"/>
        <end position="653"/>
    </location>
</feature>
<evidence type="ECO:0000256" key="8">
    <source>
        <dbReference type="ARBA" id="ARBA00023136"/>
    </source>
</evidence>
<feature type="region of interest" description="Disordered" evidence="10">
    <location>
        <begin position="197"/>
        <end position="252"/>
    </location>
</feature>
<feature type="repeat" description="Solcar" evidence="9">
    <location>
        <begin position="1326"/>
        <end position="1414"/>
    </location>
</feature>
<dbReference type="HOGENOM" id="CLU_241176_0_0_1"/>
<keyword evidence="5" id="KW-0677">Repeat</keyword>
<evidence type="ECO:0000256" key="10">
    <source>
        <dbReference type="SAM" id="MobiDB-lite"/>
    </source>
</evidence>
<feature type="region of interest" description="Disordered" evidence="10">
    <location>
        <begin position="984"/>
        <end position="1068"/>
    </location>
</feature>
<evidence type="ECO:0000256" key="4">
    <source>
        <dbReference type="ARBA" id="ARBA00022692"/>
    </source>
</evidence>
<feature type="region of interest" description="Disordered" evidence="10">
    <location>
        <begin position="844"/>
        <end position="908"/>
    </location>
</feature>
<feature type="compositionally biased region" description="Polar residues" evidence="10">
    <location>
        <begin position="984"/>
        <end position="993"/>
    </location>
</feature>
<feature type="region of interest" description="Disordered" evidence="10">
    <location>
        <begin position="923"/>
        <end position="957"/>
    </location>
</feature>
<feature type="compositionally biased region" description="Polar residues" evidence="10">
    <location>
        <begin position="218"/>
        <end position="235"/>
    </location>
</feature>
<feature type="region of interest" description="Disordered" evidence="10">
    <location>
        <begin position="691"/>
        <end position="830"/>
    </location>
</feature>
<evidence type="ECO:0000313" key="12">
    <source>
        <dbReference type="Proteomes" id="UP000019462"/>
    </source>
</evidence>
<evidence type="ECO:0000256" key="1">
    <source>
        <dbReference type="ARBA" id="ARBA00004225"/>
    </source>
</evidence>
<feature type="compositionally biased region" description="Low complexity" evidence="10">
    <location>
        <begin position="341"/>
        <end position="363"/>
    </location>
</feature>
<dbReference type="Proteomes" id="UP000019462">
    <property type="component" value="Unassembled WGS sequence"/>
</dbReference>
<feature type="compositionally biased region" description="Basic and acidic residues" evidence="10">
    <location>
        <begin position="1278"/>
        <end position="1288"/>
    </location>
</feature>
<feature type="compositionally biased region" description="Low complexity" evidence="10">
    <location>
        <begin position="236"/>
        <end position="252"/>
    </location>
</feature>
<feature type="compositionally biased region" description="Low complexity" evidence="10">
    <location>
        <begin position="1171"/>
        <end position="1197"/>
    </location>
</feature>
<feature type="region of interest" description="Disordered" evidence="10">
    <location>
        <begin position="341"/>
        <end position="516"/>
    </location>
</feature>
<evidence type="ECO:0000256" key="6">
    <source>
        <dbReference type="ARBA" id="ARBA00022989"/>
    </source>
</evidence>
<feature type="compositionally biased region" description="Basic and acidic residues" evidence="10">
    <location>
        <begin position="630"/>
        <end position="644"/>
    </location>
</feature>
<keyword evidence="7" id="KW-0496">Mitochondrion</keyword>
<name>W3VUS8_MOEAP</name>
<feature type="compositionally biased region" description="Polar residues" evidence="10">
    <location>
        <begin position="1198"/>
        <end position="1214"/>
    </location>
</feature>
<feature type="compositionally biased region" description="Basic and acidic residues" evidence="10">
    <location>
        <begin position="1215"/>
        <end position="1227"/>
    </location>
</feature>
<reference evidence="11 12" key="1">
    <citation type="journal article" date="2014" name="Genome Announc.">
        <title>Genome sequence of the basidiomycetous fungus Pseudozyma aphidis DSM70725, an efficient producer of biosurfactant mannosylerythritol lipids.</title>
        <authorList>
            <person name="Lorenz S."/>
            <person name="Guenther M."/>
            <person name="Grumaz C."/>
            <person name="Rupp S."/>
            <person name="Zibek S."/>
            <person name="Sohn K."/>
        </authorList>
    </citation>
    <scope>NUCLEOTIDE SEQUENCE [LARGE SCALE GENOMIC DNA]</scope>
    <source>
        <strain evidence="12">ATCC 32657 / CBS 517.83 / DSM 70725 / JCM 10318 / NBRC 10182 / NRRL Y-7954 / St-0401</strain>
    </source>
</reference>
<feature type="compositionally biased region" description="Low complexity" evidence="10">
    <location>
        <begin position="117"/>
        <end position="152"/>
    </location>
</feature>
<feature type="compositionally biased region" description="Low complexity" evidence="10">
    <location>
        <begin position="37"/>
        <end position="52"/>
    </location>
</feature>
<organism evidence="11 12">
    <name type="scientific">Moesziomyces aphidis</name>
    <name type="common">Pseudozyma aphidis</name>
    <dbReference type="NCBI Taxonomy" id="84754"/>
    <lineage>
        <taxon>Eukaryota</taxon>
        <taxon>Fungi</taxon>
        <taxon>Dikarya</taxon>
        <taxon>Basidiomycota</taxon>
        <taxon>Ustilaginomycotina</taxon>
        <taxon>Ustilaginomycetes</taxon>
        <taxon>Ustilaginales</taxon>
        <taxon>Ustilaginaceae</taxon>
        <taxon>Moesziomyces</taxon>
    </lineage>
</organism>
<evidence type="ECO:0000256" key="7">
    <source>
        <dbReference type="ARBA" id="ARBA00023128"/>
    </source>
</evidence>
<feature type="compositionally biased region" description="Polar residues" evidence="10">
    <location>
        <begin position="944"/>
        <end position="956"/>
    </location>
</feature>
<evidence type="ECO:0000256" key="2">
    <source>
        <dbReference type="ARBA" id="ARBA00006375"/>
    </source>
</evidence>
<dbReference type="PANTHER" id="PTHR45624:SF31">
    <property type="entry name" value="MITOCHONDRIAL ORNITHINE TRANSPORTER 1"/>
    <property type="match status" value="1"/>
</dbReference>
<feature type="compositionally biased region" description="Polar residues" evidence="10">
    <location>
        <begin position="723"/>
        <end position="732"/>
    </location>
</feature>
<dbReference type="PROSITE" id="PS50920">
    <property type="entry name" value="SOLCAR"/>
    <property type="match status" value="3"/>
</dbReference>
<comment type="subcellular location">
    <subcellularLocation>
        <location evidence="1">Mitochondrion membrane</location>
        <topology evidence="1">Multi-pass membrane protein</topology>
    </subcellularLocation>
</comment>
<evidence type="ECO:0000256" key="3">
    <source>
        <dbReference type="ARBA" id="ARBA00022448"/>
    </source>
</evidence>
<dbReference type="GO" id="GO:0000064">
    <property type="term" value="F:L-ornithine transmembrane transporter activity"/>
    <property type="evidence" value="ECO:0007669"/>
    <property type="project" value="TreeGrafter"/>
</dbReference>
<proteinExistence type="inferred from homology"/>
<dbReference type="InterPro" id="IPR023395">
    <property type="entry name" value="MCP_dom_sf"/>
</dbReference>
<dbReference type="PANTHER" id="PTHR45624">
    <property type="entry name" value="MITOCHONDRIAL BASIC AMINO ACIDS TRANSPORTER-RELATED"/>
    <property type="match status" value="1"/>
</dbReference>
<dbReference type="Pfam" id="PF00153">
    <property type="entry name" value="Mito_carr"/>
    <property type="match status" value="3"/>
</dbReference>
<feature type="region of interest" description="Disordered" evidence="10">
    <location>
        <begin position="92"/>
        <end position="171"/>
    </location>
</feature>
<evidence type="ECO:0000256" key="5">
    <source>
        <dbReference type="ARBA" id="ARBA00022737"/>
    </source>
</evidence>
<feature type="compositionally biased region" description="Basic residues" evidence="10">
    <location>
        <begin position="1020"/>
        <end position="1033"/>
    </location>
</feature>
<dbReference type="SUPFAM" id="SSF103506">
    <property type="entry name" value="Mitochondrial carrier"/>
    <property type="match status" value="1"/>
</dbReference>
<evidence type="ECO:0000256" key="9">
    <source>
        <dbReference type="PROSITE-ProRule" id="PRU00282"/>
    </source>
</evidence>
<keyword evidence="12" id="KW-1185">Reference proteome</keyword>
<feature type="compositionally biased region" description="Polar residues" evidence="10">
    <location>
        <begin position="854"/>
        <end position="863"/>
    </location>
</feature>
<feature type="region of interest" description="Disordered" evidence="10">
    <location>
        <begin position="1258"/>
        <end position="1302"/>
    </location>
</feature>
<keyword evidence="3" id="KW-0813">Transport</keyword>
<feature type="region of interest" description="Disordered" evidence="10">
    <location>
        <begin position="550"/>
        <end position="583"/>
    </location>
</feature>